<name>A0ABN9DIY7_9NEOB</name>
<dbReference type="Proteomes" id="UP001162483">
    <property type="component" value="Unassembled WGS sequence"/>
</dbReference>
<feature type="non-terminal residue" evidence="2">
    <location>
        <position position="92"/>
    </location>
</feature>
<protein>
    <submittedName>
        <fullName evidence="2">Uncharacterized protein</fullName>
    </submittedName>
</protein>
<gene>
    <name evidence="2" type="ORF">SPARVUS_LOCUS7192927</name>
</gene>
<evidence type="ECO:0000313" key="3">
    <source>
        <dbReference type="Proteomes" id="UP001162483"/>
    </source>
</evidence>
<comment type="caution">
    <text evidence="2">The sequence shown here is derived from an EMBL/GenBank/DDBJ whole genome shotgun (WGS) entry which is preliminary data.</text>
</comment>
<dbReference type="EMBL" id="CATNWA010014378">
    <property type="protein sequence ID" value="CAI9571127.1"/>
    <property type="molecule type" value="Genomic_DNA"/>
</dbReference>
<accession>A0ABN9DIY7</accession>
<keyword evidence="3" id="KW-1185">Reference proteome</keyword>
<feature type="region of interest" description="Disordered" evidence="1">
    <location>
        <begin position="1"/>
        <end position="30"/>
    </location>
</feature>
<feature type="non-terminal residue" evidence="2">
    <location>
        <position position="1"/>
    </location>
</feature>
<evidence type="ECO:0000256" key="1">
    <source>
        <dbReference type="SAM" id="MobiDB-lite"/>
    </source>
</evidence>
<evidence type="ECO:0000313" key="2">
    <source>
        <dbReference type="EMBL" id="CAI9571127.1"/>
    </source>
</evidence>
<reference evidence="2" key="1">
    <citation type="submission" date="2023-05" db="EMBL/GenBank/DDBJ databases">
        <authorList>
            <person name="Stuckert A."/>
        </authorList>
    </citation>
    <scope>NUCLEOTIDE SEQUENCE</scope>
</reference>
<proteinExistence type="predicted"/>
<organism evidence="2 3">
    <name type="scientific">Staurois parvus</name>
    <dbReference type="NCBI Taxonomy" id="386267"/>
    <lineage>
        <taxon>Eukaryota</taxon>
        <taxon>Metazoa</taxon>
        <taxon>Chordata</taxon>
        <taxon>Craniata</taxon>
        <taxon>Vertebrata</taxon>
        <taxon>Euteleostomi</taxon>
        <taxon>Amphibia</taxon>
        <taxon>Batrachia</taxon>
        <taxon>Anura</taxon>
        <taxon>Neobatrachia</taxon>
        <taxon>Ranoidea</taxon>
        <taxon>Ranidae</taxon>
        <taxon>Staurois</taxon>
    </lineage>
</organism>
<sequence>VSNGQSTPGRVLHRHLNGLPARDTQEGSPYTSLENTACTGTSVPSMVAFSSAGGVPLKLMAPARGSTFLCGWCGCTDVRVDPQRHHPHRCEP</sequence>